<name>A0A5Y2LXX2_SALER</name>
<proteinExistence type="predicted"/>
<dbReference type="Gene3D" id="1.10.510.10">
    <property type="entry name" value="Transferase(Phosphotransferase) domain 1"/>
    <property type="match status" value="1"/>
</dbReference>
<accession>A0A5Y2LXX2</accession>
<dbReference type="AlphaFoldDB" id="A0A5Y2LXX2"/>
<comment type="caution">
    <text evidence="3">The sequence shown here is derived from an EMBL/GenBank/DDBJ whole genome shotgun (WGS) entry which is preliminary data.</text>
</comment>
<dbReference type="Pfam" id="PF22303">
    <property type="entry name" value="OspG_kinase"/>
    <property type="match status" value="1"/>
</dbReference>
<dbReference type="EMBL" id="AAIIOQ010000060">
    <property type="protein sequence ID" value="ECE6362925.1"/>
    <property type="molecule type" value="Genomic_DNA"/>
</dbReference>
<sequence>MESSRHSIFNLGNSWDFLRRDLTSPDANTLSSIRSAVSNSTEGAQVAVGNRIYRVVELNNHFHVSRESSDNCLMNFLYRLGWPKGEVTRKIELIMNAPRLEITPVKNKTILDKTNSHDEMPPIPQVDYNVTLHKGEIVGKGGNAIVYADKDDDTKVLKMFTIPQLHEEVVHEVECFNTYYGKGSAEIIYNNNDISGIKMTRIQGEAVIYAKNLPPHAEQAIYDMFDRLERNNILFVDTTETNVLYDRDTNRFNPIDISSYNQKHTDSKDRQDSIIASYIDGKNYLINTVLNKIE</sequence>
<organism evidence="3">
    <name type="scientific">Salmonella enterica subsp. salamae</name>
    <dbReference type="NCBI Taxonomy" id="59202"/>
    <lineage>
        <taxon>Bacteria</taxon>
        <taxon>Pseudomonadati</taxon>
        <taxon>Pseudomonadota</taxon>
        <taxon>Gammaproteobacteria</taxon>
        <taxon>Enterobacterales</taxon>
        <taxon>Enterobacteriaceae</taxon>
        <taxon>Salmonella</taxon>
    </lineage>
</organism>
<evidence type="ECO:0000259" key="1">
    <source>
        <dbReference type="Pfam" id="PF22303"/>
    </source>
</evidence>
<evidence type="ECO:0000313" key="3">
    <source>
        <dbReference type="EMBL" id="ECE6362925.1"/>
    </source>
</evidence>
<dbReference type="EMBL" id="AAIVAV010000064">
    <property type="protein sequence ID" value="ECI4012718.1"/>
    <property type="molecule type" value="Genomic_DNA"/>
</dbReference>
<gene>
    <name evidence="4" type="ORF">DN310_26410</name>
    <name evidence="3" type="ORF">DPA05_25515</name>
    <name evidence="2" type="ORF">FNI14_20925</name>
</gene>
<dbReference type="Proteomes" id="UP000839852">
    <property type="component" value="Unassembled WGS sequence"/>
</dbReference>
<feature type="domain" description="Kinase OspG kinase" evidence="1">
    <location>
        <begin position="138"/>
        <end position="274"/>
    </location>
</feature>
<protein>
    <recommendedName>
        <fullName evidence="1">Kinase OspG kinase domain-containing protein</fullName>
    </recommendedName>
</protein>
<dbReference type="Gene3D" id="3.30.200.20">
    <property type="entry name" value="Phosphorylase Kinase, domain 1"/>
    <property type="match status" value="1"/>
</dbReference>
<dbReference type="Proteomes" id="UP000839598">
    <property type="component" value="Unassembled WGS sequence"/>
</dbReference>
<evidence type="ECO:0000313" key="2">
    <source>
        <dbReference type="EMBL" id="ECC1608388.1"/>
    </source>
</evidence>
<dbReference type="EMBL" id="AAIAJV010000029">
    <property type="protein sequence ID" value="ECC1608388.1"/>
    <property type="molecule type" value="Genomic_DNA"/>
</dbReference>
<reference evidence="3" key="1">
    <citation type="submission" date="2018-06" db="EMBL/GenBank/DDBJ databases">
        <authorList>
            <person name="Ashton P.M."/>
            <person name="Dallman T."/>
            <person name="Nair S."/>
            <person name="De Pinna E."/>
            <person name="Peters T."/>
            <person name="Grant K."/>
        </authorList>
    </citation>
    <scope>NUCLEOTIDE SEQUENCE [LARGE SCALE GENOMIC DNA]</scope>
    <source>
        <strain evidence="4">275803</strain>
        <strain evidence="3">319688</strain>
        <strain evidence="2">646013</strain>
    </source>
</reference>
<dbReference type="InterPro" id="IPR054466">
    <property type="entry name" value="OspG_kinase"/>
</dbReference>
<evidence type="ECO:0000313" key="4">
    <source>
        <dbReference type="EMBL" id="ECI4012718.1"/>
    </source>
</evidence>